<dbReference type="OrthoDB" id="4062651at2759"/>
<dbReference type="AlphaFoldDB" id="A0A0C3CP98"/>
<organism evidence="1 2">
    <name type="scientific">Piloderma croceum (strain F 1598)</name>
    <dbReference type="NCBI Taxonomy" id="765440"/>
    <lineage>
        <taxon>Eukaryota</taxon>
        <taxon>Fungi</taxon>
        <taxon>Dikarya</taxon>
        <taxon>Basidiomycota</taxon>
        <taxon>Agaricomycotina</taxon>
        <taxon>Agaricomycetes</taxon>
        <taxon>Agaricomycetidae</taxon>
        <taxon>Atheliales</taxon>
        <taxon>Atheliaceae</taxon>
        <taxon>Piloderma</taxon>
    </lineage>
</organism>
<accession>A0A0C3CP98</accession>
<name>A0A0C3CP98_PILCF</name>
<dbReference type="HOGENOM" id="CLU_2085651_0_0_1"/>
<proteinExistence type="predicted"/>
<evidence type="ECO:0000313" key="1">
    <source>
        <dbReference type="EMBL" id="KIM91562.1"/>
    </source>
</evidence>
<reference evidence="2" key="2">
    <citation type="submission" date="2015-01" db="EMBL/GenBank/DDBJ databases">
        <title>Evolutionary Origins and Diversification of the Mycorrhizal Mutualists.</title>
        <authorList>
            <consortium name="DOE Joint Genome Institute"/>
            <consortium name="Mycorrhizal Genomics Consortium"/>
            <person name="Kohler A."/>
            <person name="Kuo A."/>
            <person name="Nagy L.G."/>
            <person name="Floudas D."/>
            <person name="Copeland A."/>
            <person name="Barry K.W."/>
            <person name="Cichocki N."/>
            <person name="Veneault-Fourrey C."/>
            <person name="LaButti K."/>
            <person name="Lindquist E.A."/>
            <person name="Lipzen A."/>
            <person name="Lundell T."/>
            <person name="Morin E."/>
            <person name="Murat C."/>
            <person name="Riley R."/>
            <person name="Ohm R."/>
            <person name="Sun H."/>
            <person name="Tunlid A."/>
            <person name="Henrissat B."/>
            <person name="Grigoriev I.V."/>
            <person name="Hibbett D.S."/>
            <person name="Martin F."/>
        </authorList>
    </citation>
    <scope>NUCLEOTIDE SEQUENCE [LARGE SCALE GENOMIC DNA]</scope>
    <source>
        <strain evidence="2">F 1598</strain>
    </source>
</reference>
<dbReference type="EMBL" id="KN832971">
    <property type="protein sequence ID" value="KIM91562.1"/>
    <property type="molecule type" value="Genomic_DNA"/>
</dbReference>
<keyword evidence="2" id="KW-1185">Reference proteome</keyword>
<sequence length="117" mass="13315">MTTVMKGTRPSCPLNTLSRTHGLDDAIWGIIKSCWCQEPNDRLSAPQIVEKLHFLQDPAADDRSFDNFKASSTLQTAYLYTKHPFSSLVGMEDDVHHDAVPYHDRTVLWMANVWKVP</sequence>
<reference evidence="1 2" key="1">
    <citation type="submission" date="2014-04" db="EMBL/GenBank/DDBJ databases">
        <authorList>
            <consortium name="DOE Joint Genome Institute"/>
            <person name="Kuo A."/>
            <person name="Tarkka M."/>
            <person name="Buscot F."/>
            <person name="Kohler A."/>
            <person name="Nagy L.G."/>
            <person name="Floudas D."/>
            <person name="Copeland A."/>
            <person name="Barry K.W."/>
            <person name="Cichocki N."/>
            <person name="Veneault-Fourrey C."/>
            <person name="LaButti K."/>
            <person name="Lindquist E.A."/>
            <person name="Lipzen A."/>
            <person name="Lundell T."/>
            <person name="Morin E."/>
            <person name="Murat C."/>
            <person name="Sun H."/>
            <person name="Tunlid A."/>
            <person name="Henrissat B."/>
            <person name="Grigoriev I.V."/>
            <person name="Hibbett D.S."/>
            <person name="Martin F."/>
            <person name="Nordberg H.P."/>
            <person name="Cantor M.N."/>
            <person name="Hua S.X."/>
        </authorList>
    </citation>
    <scope>NUCLEOTIDE SEQUENCE [LARGE SCALE GENOMIC DNA]</scope>
    <source>
        <strain evidence="1 2">F 1598</strain>
    </source>
</reference>
<dbReference type="InterPro" id="IPR011009">
    <property type="entry name" value="Kinase-like_dom_sf"/>
</dbReference>
<dbReference type="SUPFAM" id="SSF56112">
    <property type="entry name" value="Protein kinase-like (PK-like)"/>
    <property type="match status" value="1"/>
</dbReference>
<protein>
    <submittedName>
        <fullName evidence="1">Uncharacterized protein</fullName>
    </submittedName>
</protein>
<dbReference type="Proteomes" id="UP000054166">
    <property type="component" value="Unassembled WGS sequence"/>
</dbReference>
<dbReference type="InParanoid" id="A0A0C3CP98"/>
<dbReference type="Gene3D" id="1.10.510.10">
    <property type="entry name" value="Transferase(Phosphotransferase) domain 1"/>
    <property type="match status" value="1"/>
</dbReference>
<gene>
    <name evidence="1" type="ORF">PILCRDRAFT_717</name>
</gene>
<evidence type="ECO:0000313" key="2">
    <source>
        <dbReference type="Proteomes" id="UP000054166"/>
    </source>
</evidence>